<accession>A0ABT3RVM3</accession>
<dbReference type="SUPFAM" id="SSF51338">
    <property type="entry name" value="Composite domain of metallo-dependent hydrolases"/>
    <property type="match status" value="1"/>
</dbReference>
<evidence type="ECO:0000313" key="2">
    <source>
        <dbReference type="EMBL" id="MCX2745596.1"/>
    </source>
</evidence>
<dbReference type="Pfam" id="PF01979">
    <property type="entry name" value="Amidohydro_1"/>
    <property type="match status" value="1"/>
</dbReference>
<dbReference type="PROSITE" id="PS51257">
    <property type="entry name" value="PROKAR_LIPOPROTEIN"/>
    <property type="match status" value="1"/>
</dbReference>
<dbReference type="RefSeq" id="WP_266058194.1">
    <property type="nucleotide sequence ID" value="NZ_JAPFQN010000010.1"/>
</dbReference>
<evidence type="ECO:0000313" key="3">
    <source>
        <dbReference type="Proteomes" id="UP001209885"/>
    </source>
</evidence>
<sequence>MKHLITTLLTLIVIISCSKKEPNNFKTIDYSLYFGEKKAGYLTSSQLTDGSYQFIFEYTDRGRGPYLEETILLDENGFPRSIQILGHNYLKDTVSEVFSSNGKVAKWQSRSENENKEIDQPAYYVGVNSTFGNTELLIRNMLNNSKKTIDLYPSGKVTISDIEKITINDTLNLQLIEVTGFSFSPYYLWFDTDNRLFAAPSSWLSMIRNGYESLSPQLYNLQTKKEKEYYLKTAQENTQTPNGRVAITHTNIFDSNTGEIIKDQHIIFNGNKIEQILDGSQELPEVSQIIEGANHTLMPGLFDMHTHLDRSEGILNLAAGVTSVRDLANSFELPEVKNDFNQNTVLGPRILIMSGFIDQAGPYAGPSGKIVSSLEEGLEAIDYYKENNYHQIKLYSSIDPTWVKPLADRAHELGLRVSGHIPAYMHAEQAVLDGYNEIQHINMIALNFMPDTIDTRTPLRFSMIGELAHTIDTEGEEFQSFISLLKTKNIVVDPTVGIFERMLTSKVGEPNPQFVEILDRLPIQIRRGFYSGGLPIPEEKELQYKQSYDKLLEMIKALYDGGVTIVPGTDAMSGFALHKELENYVRAGIPESEVLKMATIRSAEVTGYGDQLGSIEEGKLADLILVEGNPLENISDIRRVVLTIKDGKIYNPEKMYKSIGVKHFN</sequence>
<name>A0ABT3RVM3_9BACT</name>
<dbReference type="InterPro" id="IPR011059">
    <property type="entry name" value="Metal-dep_hydrolase_composite"/>
</dbReference>
<protein>
    <submittedName>
        <fullName evidence="2">Amidohydrolase family protein</fullName>
    </submittedName>
</protein>
<gene>
    <name evidence="2" type="ORF">OO013_17070</name>
</gene>
<reference evidence="2 3" key="1">
    <citation type="submission" date="2022-11" db="EMBL/GenBank/DDBJ databases">
        <title>The characterization of three novel Bacteroidetes species and genomic analysis of their roles in tidal elemental geochemical cycles.</title>
        <authorList>
            <person name="Ma K."/>
        </authorList>
    </citation>
    <scope>NUCLEOTIDE SEQUENCE [LARGE SCALE GENOMIC DNA]</scope>
    <source>
        <strain evidence="2 3">M17</strain>
    </source>
</reference>
<dbReference type="InterPro" id="IPR032466">
    <property type="entry name" value="Metal_Hydrolase"/>
</dbReference>
<dbReference type="InterPro" id="IPR051781">
    <property type="entry name" value="Metallo-dep_Hydrolase"/>
</dbReference>
<dbReference type="EMBL" id="JAPFQN010000010">
    <property type="protein sequence ID" value="MCX2745596.1"/>
    <property type="molecule type" value="Genomic_DNA"/>
</dbReference>
<proteinExistence type="predicted"/>
<organism evidence="2 3">
    <name type="scientific">Mangrovivirga halotolerans</name>
    <dbReference type="NCBI Taxonomy" id="2993936"/>
    <lineage>
        <taxon>Bacteria</taxon>
        <taxon>Pseudomonadati</taxon>
        <taxon>Bacteroidota</taxon>
        <taxon>Cytophagia</taxon>
        <taxon>Cytophagales</taxon>
        <taxon>Mangrovivirgaceae</taxon>
        <taxon>Mangrovivirga</taxon>
    </lineage>
</organism>
<comment type="caution">
    <text evidence="2">The sequence shown here is derived from an EMBL/GenBank/DDBJ whole genome shotgun (WGS) entry which is preliminary data.</text>
</comment>
<feature type="domain" description="Amidohydrolase-related" evidence="1">
    <location>
        <begin position="296"/>
        <end position="649"/>
    </location>
</feature>
<dbReference type="InterPro" id="IPR006680">
    <property type="entry name" value="Amidohydro-rel"/>
</dbReference>
<dbReference type="Gene3D" id="3.20.20.140">
    <property type="entry name" value="Metal-dependent hydrolases"/>
    <property type="match status" value="1"/>
</dbReference>
<dbReference type="PANTHER" id="PTHR43135:SF3">
    <property type="entry name" value="ALPHA-D-RIBOSE 1-METHYLPHOSPHONATE 5-TRIPHOSPHATE DIPHOSPHATASE"/>
    <property type="match status" value="1"/>
</dbReference>
<dbReference type="SUPFAM" id="SSF51556">
    <property type="entry name" value="Metallo-dependent hydrolases"/>
    <property type="match status" value="1"/>
</dbReference>
<dbReference type="Proteomes" id="UP001209885">
    <property type="component" value="Unassembled WGS sequence"/>
</dbReference>
<dbReference type="PANTHER" id="PTHR43135">
    <property type="entry name" value="ALPHA-D-RIBOSE 1-METHYLPHOSPHONATE 5-TRIPHOSPHATE DIPHOSPHATASE"/>
    <property type="match status" value="1"/>
</dbReference>
<evidence type="ECO:0000259" key="1">
    <source>
        <dbReference type="Pfam" id="PF01979"/>
    </source>
</evidence>
<dbReference type="Gene3D" id="2.30.40.10">
    <property type="entry name" value="Urease, subunit C, domain 1"/>
    <property type="match status" value="1"/>
</dbReference>
<keyword evidence="3" id="KW-1185">Reference proteome</keyword>